<dbReference type="AlphaFoldDB" id="A0A1F6UVI1"/>
<comment type="cofactor">
    <cofactor evidence="6">
        <name>Co(2+)</name>
        <dbReference type="ChEBI" id="CHEBI:48828"/>
    </cofactor>
    <cofactor evidence="6">
        <name>Zn(2+)</name>
        <dbReference type="ChEBI" id="CHEBI:29105"/>
    </cofactor>
    <cofactor evidence="6">
        <name>Mn(2+)</name>
        <dbReference type="ChEBI" id="CHEBI:29035"/>
    </cofactor>
    <cofactor evidence="6">
        <name>Fe(2+)</name>
        <dbReference type="ChEBI" id="CHEBI:29033"/>
    </cofactor>
    <text evidence="6">Binds 2 divalent metal cations per subunit. Has a high-affinity and a low affinity metal-binding site. The true nature of the physiological cofactor is under debate. The enzyme is active with cobalt, zinc, manganese or divalent iron ions. Most likely, methionine aminopeptidases function as mononuclear Fe(2+)-metalloproteases under physiological conditions, and the catalytically relevant metal-binding site has been assigned to the histidine-containing high-affinity site.</text>
</comment>
<feature type="binding site" evidence="6">
    <location>
        <position position="239"/>
    </location>
    <ligand>
        <name>a divalent metal cation</name>
        <dbReference type="ChEBI" id="CHEBI:60240"/>
        <label>1</label>
    </ligand>
</feature>
<accession>A0A1F6UVI1</accession>
<dbReference type="CDD" id="cd01086">
    <property type="entry name" value="MetAP1"/>
    <property type="match status" value="1"/>
</dbReference>
<feature type="binding site" evidence="6">
    <location>
        <position position="112"/>
    </location>
    <ligand>
        <name>a divalent metal cation</name>
        <dbReference type="ChEBI" id="CHEBI:60240"/>
        <label>1</label>
    </ligand>
</feature>
<dbReference type="InterPro" id="IPR036005">
    <property type="entry name" value="Creatinase/aminopeptidase-like"/>
</dbReference>
<dbReference type="Proteomes" id="UP000182253">
    <property type="component" value="Unassembled WGS sequence"/>
</dbReference>
<feature type="binding site" evidence="6">
    <location>
        <position position="112"/>
    </location>
    <ligand>
        <name>a divalent metal cation</name>
        <dbReference type="ChEBI" id="CHEBI:60240"/>
        <label>2</label>
        <note>catalytic</note>
    </ligand>
</feature>
<feature type="binding site" evidence="6">
    <location>
        <position position="101"/>
    </location>
    <ligand>
        <name>a divalent metal cation</name>
        <dbReference type="ChEBI" id="CHEBI:60240"/>
        <label>1</label>
    </ligand>
</feature>
<comment type="function">
    <text evidence="1 6">Removes the N-terminal methionine from nascent proteins. The N-terminal methionine is often cleaved when the second residue in the primary sequence is small and uncharged (Met-Ala-, Cys, Gly, Pro, Ser, Thr, or Val). Requires deformylation of the N(alpha)-formylated initiator methionine before it can be hydrolyzed.</text>
</comment>
<keyword evidence="2 6" id="KW-0031">Aminopeptidase</keyword>
<evidence type="ECO:0000313" key="9">
    <source>
        <dbReference type="EMBL" id="OGI61387.1"/>
    </source>
</evidence>
<evidence type="ECO:0000256" key="7">
    <source>
        <dbReference type="RuleBase" id="RU003653"/>
    </source>
</evidence>
<evidence type="ECO:0000256" key="5">
    <source>
        <dbReference type="ARBA" id="ARBA00022801"/>
    </source>
</evidence>
<dbReference type="NCBIfam" id="TIGR00500">
    <property type="entry name" value="met_pdase_I"/>
    <property type="match status" value="1"/>
</dbReference>
<comment type="catalytic activity">
    <reaction evidence="6 7">
        <text>Release of N-terminal amino acids, preferentially methionine, from peptides and arylamides.</text>
        <dbReference type="EC" id="3.4.11.18"/>
    </reaction>
</comment>
<evidence type="ECO:0000256" key="1">
    <source>
        <dbReference type="ARBA" id="ARBA00002521"/>
    </source>
</evidence>
<keyword evidence="5 6" id="KW-0378">Hydrolase</keyword>
<dbReference type="Gene3D" id="3.90.230.10">
    <property type="entry name" value="Creatinase/methionine aminopeptidase superfamily"/>
    <property type="match status" value="1"/>
</dbReference>
<evidence type="ECO:0000256" key="4">
    <source>
        <dbReference type="ARBA" id="ARBA00022723"/>
    </source>
</evidence>
<comment type="subunit">
    <text evidence="6">Monomer.</text>
</comment>
<gene>
    <name evidence="6" type="primary">map</name>
    <name evidence="9" type="ORF">A2645_01715</name>
</gene>
<protein>
    <recommendedName>
        <fullName evidence="6 7">Methionine aminopeptidase</fullName>
        <shortName evidence="6">MAP</shortName>
        <shortName evidence="6">MetAP</shortName>
        <ecNumber evidence="6 7">3.4.11.18</ecNumber>
    </recommendedName>
    <alternativeName>
        <fullName evidence="6">Peptidase M</fullName>
    </alternativeName>
</protein>
<feature type="binding site" evidence="6">
    <location>
        <position position="239"/>
    </location>
    <ligand>
        <name>a divalent metal cation</name>
        <dbReference type="ChEBI" id="CHEBI:60240"/>
        <label>2</label>
        <note>catalytic</note>
    </ligand>
</feature>
<dbReference type="GO" id="GO:0004239">
    <property type="term" value="F:initiator methionyl aminopeptidase activity"/>
    <property type="evidence" value="ECO:0007669"/>
    <property type="project" value="UniProtKB-UniRule"/>
</dbReference>
<dbReference type="GO" id="GO:0046872">
    <property type="term" value="F:metal ion binding"/>
    <property type="evidence" value="ECO:0007669"/>
    <property type="project" value="UniProtKB-UniRule"/>
</dbReference>
<dbReference type="Pfam" id="PF00557">
    <property type="entry name" value="Peptidase_M24"/>
    <property type="match status" value="1"/>
</dbReference>
<dbReference type="STRING" id="1801735.A2645_01715"/>
<keyword evidence="3 6" id="KW-0645">Protease</keyword>
<evidence type="ECO:0000259" key="8">
    <source>
        <dbReference type="Pfam" id="PF00557"/>
    </source>
</evidence>
<feature type="binding site" evidence="6">
    <location>
        <position position="208"/>
    </location>
    <ligand>
        <name>a divalent metal cation</name>
        <dbReference type="ChEBI" id="CHEBI:60240"/>
        <label>2</label>
        <note>catalytic</note>
    </ligand>
</feature>
<dbReference type="PANTHER" id="PTHR43330">
    <property type="entry name" value="METHIONINE AMINOPEPTIDASE"/>
    <property type="match status" value="1"/>
</dbReference>
<feature type="binding site" evidence="6">
    <location>
        <position position="182"/>
    </location>
    <ligand>
        <name>substrate</name>
    </ligand>
</feature>
<dbReference type="HAMAP" id="MF_01974">
    <property type="entry name" value="MetAP_1"/>
    <property type="match status" value="1"/>
</dbReference>
<dbReference type="PANTHER" id="PTHR43330:SF27">
    <property type="entry name" value="METHIONINE AMINOPEPTIDASE"/>
    <property type="match status" value="1"/>
</dbReference>
<feature type="domain" description="Peptidase M24" evidence="8">
    <location>
        <begin position="12"/>
        <end position="246"/>
    </location>
</feature>
<dbReference type="InterPro" id="IPR001714">
    <property type="entry name" value="Pept_M24_MAP"/>
</dbReference>
<dbReference type="EC" id="3.4.11.18" evidence="6 7"/>
<sequence>MITIKTSDDIKILREGGKILANVLYEVAAHVRPGVSTKELDQIAFDLIKKSGAMPAFLNYKPEGISYSYPATLCVSVNEEVVHGIPKEDKILKESDIVSLDCGLNYKGLFTDMAITVPVGLASEEDLKLIEVTKKALAIGIREAKAGNTVGDIGHAIGEFIKKNNFTTNKILAGHGVGYKIHEDPFVPNFGRPGEGAELKTGMVIAIEPMVNLGHGEVVVTSDEYTFKTRDGKKSAHFEKTIAITDDKPFVLTER</sequence>
<dbReference type="EMBL" id="MFTL01000020">
    <property type="protein sequence ID" value="OGI61387.1"/>
    <property type="molecule type" value="Genomic_DNA"/>
</dbReference>
<dbReference type="GO" id="GO:0005829">
    <property type="term" value="C:cytosol"/>
    <property type="evidence" value="ECO:0007669"/>
    <property type="project" value="TreeGrafter"/>
</dbReference>
<proteinExistence type="inferred from homology"/>
<feature type="binding site" evidence="6">
    <location>
        <position position="83"/>
    </location>
    <ligand>
        <name>substrate</name>
    </ligand>
</feature>
<dbReference type="SUPFAM" id="SSF55920">
    <property type="entry name" value="Creatinase/aminopeptidase"/>
    <property type="match status" value="1"/>
</dbReference>
<comment type="caution">
    <text evidence="9">The sequence shown here is derived from an EMBL/GenBank/DDBJ whole genome shotgun (WGS) entry which is preliminary data.</text>
</comment>
<evidence type="ECO:0000256" key="3">
    <source>
        <dbReference type="ARBA" id="ARBA00022670"/>
    </source>
</evidence>
<name>A0A1F6UVI1_9BACT</name>
<comment type="similarity">
    <text evidence="6">Belongs to the peptidase M24A family. Methionine aminopeptidase type 1 subfamily.</text>
</comment>
<dbReference type="InterPro" id="IPR000994">
    <property type="entry name" value="Pept_M24"/>
</dbReference>
<dbReference type="InterPro" id="IPR002467">
    <property type="entry name" value="Pept_M24A_MAP1"/>
</dbReference>
<dbReference type="GO" id="GO:0006508">
    <property type="term" value="P:proteolysis"/>
    <property type="evidence" value="ECO:0007669"/>
    <property type="project" value="UniProtKB-KW"/>
</dbReference>
<evidence type="ECO:0000256" key="2">
    <source>
        <dbReference type="ARBA" id="ARBA00022438"/>
    </source>
</evidence>
<reference evidence="9 10" key="1">
    <citation type="journal article" date="2016" name="Nat. Commun.">
        <title>Thousands of microbial genomes shed light on interconnected biogeochemical processes in an aquifer system.</title>
        <authorList>
            <person name="Anantharaman K."/>
            <person name="Brown C.T."/>
            <person name="Hug L.A."/>
            <person name="Sharon I."/>
            <person name="Castelle C.J."/>
            <person name="Probst A.J."/>
            <person name="Thomas B.C."/>
            <person name="Singh A."/>
            <person name="Wilkins M.J."/>
            <person name="Karaoz U."/>
            <person name="Brodie E.L."/>
            <person name="Williams K.H."/>
            <person name="Hubbard S.S."/>
            <person name="Banfield J.F."/>
        </authorList>
    </citation>
    <scope>NUCLEOTIDE SEQUENCE [LARGE SCALE GENOMIC DNA]</scope>
</reference>
<keyword evidence="4 6" id="KW-0479">Metal-binding</keyword>
<evidence type="ECO:0000256" key="6">
    <source>
        <dbReference type="HAMAP-Rule" id="MF_01974"/>
    </source>
</evidence>
<dbReference type="GO" id="GO:0070006">
    <property type="term" value="F:metalloaminopeptidase activity"/>
    <property type="evidence" value="ECO:0007669"/>
    <property type="project" value="UniProtKB-UniRule"/>
</dbReference>
<dbReference type="PRINTS" id="PR00599">
    <property type="entry name" value="MAPEPTIDASE"/>
</dbReference>
<evidence type="ECO:0000313" key="10">
    <source>
        <dbReference type="Proteomes" id="UP000182253"/>
    </source>
</evidence>
<feature type="binding site" evidence="6">
    <location>
        <position position="175"/>
    </location>
    <ligand>
        <name>a divalent metal cation</name>
        <dbReference type="ChEBI" id="CHEBI:60240"/>
        <label>2</label>
        <note>catalytic</note>
    </ligand>
</feature>
<organism evidence="9 10">
    <name type="scientific">Candidatus Nomurabacteria bacterium RIFCSPHIGHO2_01_FULL_39_9</name>
    <dbReference type="NCBI Taxonomy" id="1801735"/>
    <lineage>
        <taxon>Bacteria</taxon>
        <taxon>Candidatus Nomuraibacteriota</taxon>
    </lineage>
</organism>